<dbReference type="EMBL" id="PFBZ01000224">
    <property type="protein sequence ID" value="PIT86063.1"/>
    <property type="molecule type" value="Genomic_DNA"/>
</dbReference>
<protein>
    <submittedName>
        <fullName evidence="1">Uncharacterized protein</fullName>
    </submittedName>
</protein>
<sequence length="115" mass="12804">MGEFQLPERLRDGIGMTLDEGRAEIKRRREQERRTLLGEKMRGLKISLGITAGILAAAFAASELVSRYMPRGGDTILTQKALEDATPEEIAALEREIDTLEEIAVKELDSIVFSE</sequence>
<gene>
    <name evidence="1" type="ORF">COU33_05255</name>
</gene>
<evidence type="ECO:0000313" key="2">
    <source>
        <dbReference type="Proteomes" id="UP000229362"/>
    </source>
</evidence>
<dbReference type="Proteomes" id="UP000229362">
    <property type="component" value="Unassembled WGS sequence"/>
</dbReference>
<accession>A0A2M6VZS8</accession>
<reference evidence="2" key="1">
    <citation type="submission" date="2017-09" db="EMBL/GenBank/DDBJ databases">
        <title>Depth-based differentiation of microbial function through sediment-hosted aquifers and enrichment of novel symbionts in the deep terrestrial subsurface.</title>
        <authorList>
            <person name="Probst A.J."/>
            <person name="Ladd B."/>
            <person name="Jarett J.K."/>
            <person name="Geller-Mcgrath D.E."/>
            <person name="Sieber C.M.K."/>
            <person name="Emerson J.B."/>
            <person name="Anantharaman K."/>
            <person name="Thomas B.C."/>
            <person name="Malmstrom R."/>
            <person name="Stieglmeier M."/>
            <person name="Klingl A."/>
            <person name="Woyke T."/>
            <person name="Ryan C.M."/>
            <person name="Banfield J.F."/>
        </authorList>
    </citation>
    <scope>NUCLEOTIDE SEQUENCE [LARGE SCALE GENOMIC DNA]</scope>
</reference>
<name>A0A2M6VZS8_9BACT</name>
<proteinExistence type="predicted"/>
<organism evidence="1 2">
    <name type="scientific">Candidatus Magasanikbacteria bacterium CG10_big_fil_rev_8_21_14_0_10_43_6</name>
    <dbReference type="NCBI Taxonomy" id="1974650"/>
    <lineage>
        <taxon>Bacteria</taxon>
        <taxon>Candidatus Magasanikiibacteriota</taxon>
    </lineage>
</organism>
<evidence type="ECO:0000313" key="1">
    <source>
        <dbReference type="EMBL" id="PIT86063.1"/>
    </source>
</evidence>
<comment type="caution">
    <text evidence="1">The sequence shown here is derived from an EMBL/GenBank/DDBJ whole genome shotgun (WGS) entry which is preliminary data.</text>
</comment>
<dbReference type="AlphaFoldDB" id="A0A2M6VZS8"/>